<evidence type="ECO:0000256" key="1">
    <source>
        <dbReference type="SAM" id="SignalP"/>
    </source>
</evidence>
<proteinExistence type="predicted"/>
<keyword evidence="1" id="KW-0732">Signal</keyword>
<feature type="signal peptide" evidence="1">
    <location>
        <begin position="1"/>
        <end position="25"/>
    </location>
</feature>
<dbReference type="EMBL" id="JHEG02000001">
    <property type="protein sequence ID" value="KIE14015.1"/>
    <property type="molecule type" value="Genomic_DNA"/>
</dbReference>
<name>A0A0C1RPY1_9CYAN</name>
<sequence length="120" mass="13171">MKTSLFGMTAFAYALSVLASPSVLAQHTFGNQRSHCQATLIGSERNTRITLRSGPGTNYSSRGYGLVGDRVYVLTATAPELDYEKDKQGYGWHRVGFPKSGATGWIREDLLRLKCAPLND</sequence>
<reference evidence="2" key="1">
    <citation type="journal article" date="2015" name="Genome Announc.">
        <title>Draft Genome Sequence of Tolypothrix boutellei Strain VB521301.</title>
        <authorList>
            <person name="Chandrababunaidu M.M."/>
            <person name="Singh D."/>
            <person name="Sen D."/>
            <person name="Bhan S."/>
            <person name="Das S."/>
            <person name="Gupta A."/>
            <person name="Adhikary S.P."/>
            <person name="Tripathy S."/>
        </authorList>
    </citation>
    <scope>NUCLEOTIDE SEQUENCE</scope>
    <source>
        <strain evidence="2">VB521301</strain>
    </source>
</reference>
<feature type="chain" id="PRO_5002137604" description="SH3b domain-containing protein" evidence="1">
    <location>
        <begin position="26"/>
        <end position="120"/>
    </location>
</feature>
<dbReference type="AlphaFoldDB" id="A0A0C1RPY1"/>
<dbReference type="Gene3D" id="2.30.30.40">
    <property type="entry name" value="SH3 Domains"/>
    <property type="match status" value="1"/>
</dbReference>
<protein>
    <recommendedName>
        <fullName evidence="3">SH3b domain-containing protein</fullName>
    </recommendedName>
</protein>
<evidence type="ECO:0000313" key="2">
    <source>
        <dbReference type="EMBL" id="KIE14015.1"/>
    </source>
</evidence>
<organism evidence="2">
    <name type="scientific">Tolypothrix bouteillei VB521301</name>
    <dbReference type="NCBI Taxonomy" id="1479485"/>
    <lineage>
        <taxon>Bacteria</taxon>
        <taxon>Bacillati</taxon>
        <taxon>Cyanobacteriota</taxon>
        <taxon>Cyanophyceae</taxon>
        <taxon>Nostocales</taxon>
        <taxon>Tolypothrichaceae</taxon>
        <taxon>Tolypothrix</taxon>
    </lineage>
</organism>
<dbReference type="OrthoDB" id="5815858at2"/>
<evidence type="ECO:0008006" key="3">
    <source>
        <dbReference type="Google" id="ProtNLM"/>
    </source>
</evidence>
<gene>
    <name evidence="2" type="ORF">DA73_0201405</name>
</gene>
<comment type="caution">
    <text evidence="2">The sequence shown here is derived from an EMBL/GenBank/DDBJ whole genome shotgun (WGS) entry which is preliminary data.</text>
</comment>
<accession>A0A0C1RPY1</accession>